<accession>G4NCC6</accession>
<dbReference type="EMBL" id="CM001235">
    <property type="protein sequence ID" value="EHA49075.1"/>
    <property type="molecule type" value="Genomic_DNA"/>
</dbReference>
<reference key="2">
    <citation type="submission" date="2011-05" db="EMBL/GenBank/DDBJ databases">
        <title>The Genome Sequence of Magnaporthe oryzae 70-15.</title>
        <authorList>
            <consortium name="The Broad Institute Genome Sequencing Platform"/>
            <person name="Ma L.-J."/>
            <person name="Dead R."/>
            <person name="Young S.K."/>
            <person name="Zeng Q."/>
            <person name="Gargeya S."/>
            <person name="Fitzgerald M."/>
            <person name="Haas B."/>
            <person name="Abouelleil A."/>
            <person name="Alvarado L."/>
            <person name="Arachchi H.M."/>
            <person name="Berlin A."/>
            <person name="Brown A."/>
            <person name="Chapman S.B."/>
            <person name="Chen Z."/>
            <person name="Dunbar C."/>
            <person name="Freedman E."/>
            <person name="Gearin G."/>
            <person name="Gellesch M."/>
            <person name="Goldberg J."/>
            <person name="Griggs A."/>
            <person name="Gujja S."/>
            <person name="Heiman D."/>
            <person name="Howarth C."/>
            <person name="Larson L."/>
            <person name="Lui A."/>
            <person name="MacDonald P.J.P."/>
            <person name="Mehta T."/>
            <person name="Montmayeur A."/>
            <person name="Murphy C."/>
            <person name="Neiman D."/>
            <person name="Pearson M."/>
            <person name="Priest M."/>
            <person name="Roberts A."/>
            <person name="Saif S."/>
            <person name="Shea T."/>
            <person name="Shenoy N."/>
            <person name="Sisk P."/>
            <person name="Stolte C."/>
            <person name="Sykes S."/>
            <person name="Yandava C."/>
            <person name="Wortman J."/>
            <person name="Nusbaum C."/>
            <person name="Birren B."/>
        </authorList>
    </citation>
    <scope>NUCLEOTIDE SEQUENCE</scope>
    <source>
        <strain>70-15</strain>
    </source>
</reference>
<organism evidence="2 3">
    <name type="scientific">Pyricularia oryzae (strain 70-15 / ATCC MYA-4617 / FGSC 8958)</name>
    <name type="common">Rice blast fungus</name>
    <name type="synonym">Magnaporthe oryzae</name>
    <dbReference type="NCBI Taxonomy" id="242507"/>
    <lineage>
        <taxon>Eukaryota</taxon>
        <taxon>Fungi</taxon>
        <taxon>Dikarya</taxon>
        <taxon>Ascomycota</taxon>
        <taxon>Pezizomycotina</taxon>
        <taxon>Sordariomycetes</taxon>
        <taxon>Sordariomycetidae</taxon>
        <taxon>Magnaporthales</taxon>
        <taxon>Pyriculariaceae</taxon>
        <taxon>Pyricularia</taxon>
    </lineage>
</organism>
<dbReference type="InParanoid" id="G4NCC6"/>
<dbReference type="KEGG" id="mgr:MGG_17459"/>
<dbReference type="AlphaFoldDB" id="G4NCC6"/>
<dbReference type="SMR" id="G4NCC6"/>
<evidence type="ECO:0000256" key="1">
    <source>
        <dbReference type="SAM" id="MobiDB-lite"/>
    </source>
</evidence>
<dbReference type="Proteomes" id="UP000009058">
    <property type="component" value="Chromosome 5"/>
</dbReference>
<dbReference type="RefSeq" id="XP_003718659.1">
    <property type="nucleotide sequence ID" value="XM_003718611.1"/>
</dbReference>
<feature type="compositionally biased region" description="Basic and acidic residues" evidence="1">
    <location>
        <begin position="118"/>
        <end position="131"/>
    </location>
</feature>
<reference evidence="2 3" key="1">
    <citation type="journal article" date="2005" name="Nature">
        <title>The genome sequence of the rice blast fungus Magnaporthe grisea.</title>
        <authorList>
            <person name="Dean R.A."/>
            <person name="Talbot N.J."/>
            <person name="Ebbole D.J."/>
            <person name="Farman M.L."/>
            <person name="Mitchell T.K."/>
            <person name="Orbach M.J."/>
            <person name="Thon M."/>
            <person name="Kulkarni R."/>
            <person name="Xu J.R."/>
            <person name="Pan H."/>
            <person name="Read N.D."/>
            <person name="Lee Y.H."/>
            <person name="Carbone I."/>
            <person name="Brown D."/>
            <person name="Oh Y.Y."/>
            <person name="Donofrio N."/>
            <person name="Jeong J.S."/>
            <person name="Soanes D.M."/>
            <person name="Djonovic S."/>
            <person name="Kolomiets E."/>
            <person name="Rehmeyer C."/>
            <person name="Li W."/>
            <person name="Harding M."/>
            <person name="Kim S."/>
            <person name="Lebrun M.H."/>
            <person name="Bohnert H."/>
            <person name="Coughlan S."/>
            <person name="Butler J."/>
            <person name="Calvo S."/>
            <person name="Ma L.J."/>
            <person name="Nicol R."/>
            <person name="Purcell S."/>
            <person name="Nusbaum C."/>
            <person name="Galagan J.E."/>
            <person name="Birren B.W."/>
        </authorList>
    </citation>
    <scope>NUCLEOTIDE SEQUENCE [LARGE SCALE GENOMIC DNA]</scope>
    <source>
        <strain evidence="3">70-15 / ATCC MYA-4617 / FGSC 8958</strain>
    </source>
</reference>
<keyword evidence="3" id="KW-1185">Reference proteome</keyword>
<feature type="region of interest" description="Disordered" evidence="1">
    <location>
        <begin position="1"/>
        <end position="42"/>
    </location>
</feature>
<dbReference type="HOGENOM" id="CLU_1835541_0_0_1"/>
<dbReference type="OMA" id="RPRPWAY"/>
<sequence length="140" mass="15546">MPTIQGVTKGIPYSKSTAGIAEGHESHTPKTTPGDSHSRGTLRAIAQRQRIQRGNELHIPRRHATSVKEQNHYVFQEQKRKRSSKRELARARKAGNTGNIGIVRPRPWAYRGGSSGPRHLDSDMLLEDRAHTAKRSTGPA</sequence>
<evidence type="ECO:0000313" key="3">
    <source>
        <dbReference type="Proteomes" id="UP000009058"/>
    </source>
</evidence>
<gene>
    <name evidence="2" type="ORF">MGG_17459</name>
</gene>
<dbReference type="VEuPathDB" id="FungiDB:MGG_17459"/>
<feature type="region of interest" description="Disordered" evidence="1">
    <location>
        <begin position="74"/>
        <end position="140"/>
    </location>
</feature>
<name>G4NCC6_PYRO7</name>
<proteinExistence type="predicted"/>
<evidence type="ECO:0000313" key="2">
    <source>
        <dbReference type="EMBL" id="EHA49075.1"/>
    </source>
</evidence>
<dbReference type="GeneID" id="12984938"/>
<protein>
    <submittedName>
        <fullName evidence="2">Uncharacterized protein</fullName>
    </submittedName>
</protein>